<proteinExistence type="predicted"/>
<evidence type="ECO:0000313" key="3">
    <source>
        <dbReference type="Proteomes" id="UP001399917"/>
    </source>
</evidence>
<keyword evidence="1" id="KW-0472">Membrane</keyword>
<sequence length="196" mass="21021">MDEPRSLGDILTALRNACHSDSVSIGDVLDEIGHRSFAPTLLVPALILVSPVSGIPGAPTLGSILIAVIAINALVGADHLWVPQFIQRWHMPQKRLAQAVKWLEKPAAWVDARTEQRITMLAKRPLRSIAFIVTLAVACIMPFLEVLPLVTSVACFGISLLALGIMVRDGFLMLAGYAMISAFAVAIVMFVGQVSG</sequence>
<feature type="transmembrane region" description="Helical" evidence="1">
    <location>
        <begin position="61"/>
        <end position="82"/>
    </location>
</feature>
<keyword evidence="3" id="KW-1185">Reference proteome</keyword>
<name>A0ABP7JWT2_9RHOB</name>
<evidence type="ECO:0000256" key="1">
    <source>
        <dbReference type="SAM" id="Phobius"/>
    </source>
</evidence>
<dbReference type="PIRSF" id="PIRSF033239">
    <property type="entry name" value="ExoD"/>
    <property type="match status" value="1"/>
</dbReference>
<reference evidence="3" key="1">
    <citation type="journal article" date="2019" name="Int. J. Syst. Evol. Microbiol.">
        <title>The Global Catalogue of Microorganisms (GCM) 10K type strain sequencing project: providing services to taxonomists for standard genome sequencing and annotation.</title>
        <authorList>
            <consortium name="The Broad Institute Genomics Platform"/>
            <consortium name="The Broad Institute Genome Sequencing Center for Infectious Disease"/>
            <person name="Wu L."/>
            <person name="Ma J."/>
        </authorList>
    </citation>
    <scope>NUCLEOTIDE SEQUENCE [LARGE SCALE GENOMIC DNA]</scope>
    <source>
        <strain evidence="3">JCM 17190</strain>
    </source>
</reference>
<dbReference type="Proteomes" id="UP001399917">
    <property type="component" value="Unassembled WGS sequence"/>
</dbReference>
<comment type="caution">
    <text evidence="2">The sequence shown here is derived from an EMBL/GenBank/DDBJ whole genome shotgun (WGS) entry which is preliminary data.</text>
</comment>
<feature type="transmembrane region" description="Helical" evidence="1">
    <location>
        <begin position="126"/>
        <end position="143"/>
    </location>
</feature>
<feature type="transmembrane region" description="Helical" evidence="1">
    <location>
        <begin position="174"/>
        <end position="194"/>
    </location>
</feature>
<keyword evidence="1" id="KW-0812">Transmembrane</keyword>
<evidence type="ECO:0000313" key="2">
    <source>
        <dbReference type="EMBL" id="GAA3857855.1"/>
    </source>
</evidence>
<dbReference type="PANTHER" id="PTHR41795">
    <property type="entry name" value="EXOPOLYSACCHARIDE SYNTHESIS PROTEIN"/>
    <property type="match status" value="1"/>
</dbReference>
<keyword evidence="1" id="KW-1133">Transmembrane helix</keyword>
<organism evidence="2 3">
    <name type="scientific">Celeribacter arenosi</name>
    <dbReference type="NCBI Taxonomy" id="792649"/>
    <lineage>
        <taxon>Bacteria</taxon>
        <taxon>Pseudomonadati</taxon>
        <taxon>Pseudomonadota</taxon>
        <taxon>Alphaproteobacteria</taxon>
        <taxon>Rhodobacterales</taxon>
        <taxon>Roseobacteraceae</taxon>
        <taxon>Celeribacter</taxon>
    </lineage>
</organism>
<dbReference type="InterPro" id="IPR010331">
    <property type="entry name" value="ExoD"/>
</dbReference>
<accession>A0ABP7JWT2</accession>
<protein>
    <submittedName>
        <fullName evidence="2">Exopolysaccharide biosynthesis protein</fullName>
    </submittedName>
</protein>
<dbReference type="EMBL" id="BAABDF010000003">
    <property type="protein sequence ID" value="GAA3857855.1"/>
    <property type="molecule type" value="Genomic_DNA"/>
</dbReference>
<dbReference type="Pfam" id="PF06055">
    <property type="entry name" value="ExoD"/>
    <property type="match status" value="1"/>
</dbReference>
<dbReference type="RefSeq" id="WP_344843241.1">
    <property type="nucleotide sequence ID" value="NZ_BAABDF010000003.1"/>
</dbReference>
<gene>
    <name evidence="2" type="ORF">GCM10022404_05850</name>
</gene>
<dbReference type="PANTHER" id="PTHR41795:SF1">
    <property type="entry name" value="EXOPOLYSACCHARIDE SYNTHESIS PROTEIN"/>
    <property type="match status" value="1"/>
</dbReference>